<dbReference type="PANTHER" id="PTHR36558:SF1">
    <property type="entry name" value="RESTRICTION ENDONUCLEASE DOMAIN-CONTAINING PROTEIN-RELATED"/>
    <property type="match status" value="1"/>
</dbReference>
<evidence type="ECO:0000313" key="2">
    <source>
        <dbReference type="EMBL" id="MTF38899.1"/>
    </source>
</evidence>
<keyword evidence="2" id="KW-0378">Hydrolase</keyword>
<dbReference type="InterPro" id="IPR011335">
    <property type="entry name" value="Restrct_endonuc-II-like"/>
</dbReference>
<accession>A0A844GVL4</accession>
<dbReference type="GO" id="GO:0004519">
    <property type="term" value="F:endonuclease activity"/>
    <property type="evidence" value="ECO:0007669"/>
    <property type="project" value="UniProtKB-KW"/>
</dbReference>
<evidence type="ECO:0000259" key="1">
    <source>
        <dbReference type="Pfam" id="PF05685"/>
    </source>
</evidence>
<gene>
    <name evidence="2" type="ORF">GGC33_08155</name>
</gene>
<protein>
    <submittedName>
        <fullName evidence="2">Uma2 family endonuclease</fullName>
    </submittedName>
</protein>
<evidence type="ECO:0000313" key="3">
    <source>
        <dbReference type="Proteomes" id="UP000437131"/>
    </source>
</evidence>
<dbReference type="PANTHER" id="PTHR36558">
    <property type="entry name" value="GLR1098 PROTEIN"/>
    <property type="match status" value="1"/>
</dbReference>
<sequence>MIAQLEKKYYSVEEYFELEETAEYKSEYHDGEIIPMTGGTTNHNKIALNFCYNFKSITKGKNYEIYINDVRLSIPHQRRYTYPDIMIIKDKPIYEGDKQTTVTNPLIIIEVLSNSTENYDKGEKFKSYRSVKSFQEYILIDQYSFSVEQFIKESEGEWKFKEYLGENQVLKLGKIDFELSFSDIYEGVNFVESI</sequence>
<proteinExistence type="predicted"/>
<name>A0A844GVL4_9CHRO</name>
<dbReference type="Gene3D" id="3.90.1570.10">
    <property type="entry name" value="tt1808, chain A"/>
    <property type="match status" value="1"/>
</dbReference>
<dbReference type="Pfam" id="PF05685">
    <property type="entry name" value="Uma2"/>
    <property type="match status" value="1"/>
</dbReference>
<dbReference type="CDD" id="cd06260">
    <property type="entry name" value="DUF820-like"/>
    <property type="match status" value="1"/>
</dbReference>
<feature type="domain" description="Putative restriction endonuclease" evidence="1">
    <location>
        <begin position="12"/>
        <end position="172"/>
    </location>
</feature>
<comment type="caution">
    <text evidence="2">The sequence shown here is derived from an EMBL/GenBank/DDBJ whole genome shotgun (WGS) entry which is preliminary data.</text>
</comment>
<reference evidence="2 3" key="1">
    <citation type="submission" date="2019-11" db="EMBL/GenBank/DDBJ databases">
        <title>Isolation of a new High Light Tolerant Cyanobacteria.</title>
        <authorList>
            <person name="Dobson Z."/>
            <person name="Vaughn N."/>
            <person name="Vaughn M."/>
            <person name="Fromme P."/>
            <person name="Mazor Y."/>
        </authorList>
    </citation>
    <scope>NUCLEOTIDE SEQUENCE [LARGE SCALE GENOMIC DNA]</scope>
    <source>
        <strain evidence="2 3">0216</strain>
    </source>
</reference>
<dbReference type="RefSeq" id="WP_155083719.1">
    <property type="nucleotide sequence ID" value="NZ_WMIA01000008.1"/>
</dbReference>
<keyword evidence="2" id="KW-0255">Endonuclease</keyword>
<dbReference type="SUPFAM" id="SSF52980">
    <property type="entry name" value="Restriction endonuclease-like"/>
    <property type="match status" value="1"/>
</dbReference>
<dbReference type="AlphaFoldDB" id="A0A844GVL4"/>
<keyword evidence="2" id="KW-0540">Nuclease</keyword>
<dbReference type="InterPro" id="IPR008538">
    <property type="entry name" value="Uma2"/>
</dbReference>
<dbReference type="InterPro" id="IPR012296">
    <property type="entry name" value="Nuclease_put_TT1808"/>
</dbReference>
<organism evidence="2 3">
    <name type="scientific">Cyanobacterium aponinum 0216</name>
    <dbReference type="NCBI Taxonomy" id="2676140"/>
    <lineage>
        <taxon>Bacteria</taxon>
        <taxon>Bacillati</taxon>
        <taxon>Cyanobacteriota</taxon>
        <taxon>Cyanophyceae</taxon>
        <taxon>Oscillatoriophycideae</taxon>
        <taxon>Chroococcales</taxon>
        <taxon>Geminocystaceae</taxon>
        <taxon>Cyanobacterium</taxon>
    </lineage>
</organism>
<dbReference type="Proteomes" id="UP000437131">
    <property type="component" value="Unassembled WGS sequence"/>
</dbReference>
<dbReference type="EMBL" id="WMIA01000008">
    <property type="protein sequence ID" value="MTF38899.1"/>
    <property type="molecule type" value="Genomic_DNA"/>
</dbReference>